<name>A0A8S3T6X6_MYTED</name>
<gene>
    <name evidence="2" type="ORF">MEDL_42522</name>
</gene>
<evidence type="ECO:0000313" key="2">
    <source>
        <dbReference type="EMBL" id="CAG2229635.1"/>
    </source>
</evidence>
<proteinExistence type="predicted"/>
<accession>A0A8S3T6X6</accession>
<keyword evidence="1" id="KW-0472">Membrane</keyword>
<keyword evidence="1" id="KW-0812">Transmembrane</keyword>
<evidence type="ECO:0000256" key="1">
    <source>
        <dbReference type="SAM" id="Phobius"/>
    </source>
</evidence>
<sequence>MVDPFQKSSSVKVEMMSLTTSIYKIQATVNAKFIECGNRLDLMHVMESLGLSPDPPQDPPRPRRHLVEDDSVSFNPRSQEGNTVGDALIAKEPSSCNSSGCLRSLYILFLGICQPICVHILMGWGAYLEGRTASGLWSGAQLEEHINLLEMRAVFISILQSPVRKFQ</sequence>
<protein>
    <submittedName>
        <fullName evidence="2">Uncharacterized protein</fullName>
    </submittedName>
</protein>
<dbReference type="AlphaFoldDB" id="A0A8S3T6X6"/>
<evidence type="ECO:0000313" key="3">
    <source>
        <dbReference type="Proteomes" id="UP000683360"/>
    </source>
</evidence>
<reference evidence="2" key="1">
    <citation type="submission" date="2021-03" db="EMBL/GenBank/DDBJ databases">
        <authorList>
            <person name="Bekaert M."/>
        </authorList>
    </citation>
    <scope>NUCLEOTIDE SEQUENCE</scope>
</reference>
<keyword evidence="3" id="KW-1185">Reference proteome</keyword>
<comment type="caution">
    <text evidence="2">The sequence shown here is derived from an EMBL/GenBank/DDBJ whole genome shotgun (WGS) entry which is preliminary data.</text>
</comment>
<dbReference type="Proteomes" id="UP000683360">
    <property type="component" value="Unassembled WGS sequence"/>
</dbReference>
<feature type="transmembrane region" description="Helical" evidence="1">
    <location>
        <begin position="105"/>
        <end position="127"/>
    </location>
</feature>
<dbReference type="EMBL" id="CAJPWZ010002033">
    <property type="protein sequence ID" value="CAG2229635.1"/>
    <property type="molecule type" value="Genomic_DNA"/>
</dbReference>
<keyword evidence="1" id="KW-1133">Transmembrane helix</keyword>
<organism evidence="2 3">
    <name type="scientific">Mytilus edulis</name>
    <name type="common">Blue mussel</name>
    <dbReference type="NCBI Taxonomy" id="6550"/>
    <lineage>
        <taxon>Eukaryota</taxon>
        <taxon>Metazoa</taxon>
        <taxon>Spiralia</taxon>
        <taxon>Lophotrochozoa</taxon>
        <taxon>Mollusca</taxon>
        <taxon>Bivalvia</taxon>
        <taxon>Autobranchia</taxon>
        <taxon>Pteriomorphia</taxon>
        <taxon>Mytilida</taxon>
        <taxon>Mytiloidea</taxon>
        <taxon>Mytilidae</taxon>
        <taxon>Mytilinae</taxon>
        <taxon>Mytilus</taxon>
    </lineage>
</organism>